<dbReference type="AlphaFoldDB" id="A0A540L6N6"/>
<dbReference type="EMBL" id="VIEB01000734">
    <property type="protein sequence ID" value="TQD82145.1"/>
    <property type="molecule type" value="Genomic_DNA"/>
</dbReference>
<sequence>MQNNEILLGSQSRMIKQQAVQSQKSRTTTLFGNRPSMKKGNKNCTPAIGLNGVAHNI</sequence>
<evidence type="ECO:0000313" key="2">
    <source>
        <dbReference type="EMBL" id="TQD82145.1"/>
    </source>
</evidence>
<keyword evidence="3" id="KW-1185">Reference proteome</keyword>
<comment type="caution">
    <text evidence="2">The sequence shown here is derived from an EMBL/GenBank/DDBJ whole genome shotgun (WGS) entry which is preliminary data.</text>
</comment>
<name>A0A540L6N6_MALBA</name>
<gene>
    <name evidence="2" type="ORF">C1H46_032290</name>
</gene>
<reference evidence="2 3" key="1">
    <citation type="journal article" date="2019" name="G3 (Bethesda)">
        <title>Sequencing of a Wild Apple (Malus baccata) Genome Unravels the Differences Between Cultivated and Wild Apple Species Regarding Disease Resistance and Cold Tolerance.</title>
        <authorList>
            <person name="Chen X."/>
        </authorList>
    </citation>
    <scope>NUCLEOTIDE SEQUENCE [LARGE SCALE GENOMIC DNA]</scope>
    <source>
        <strain evidence="3">cv. Shandingzi</strain>
        <tissue evidence="2">Leaves</tissue>
    </source>
</reference>
<feature type="compositionally biased region" description="Polar residues" evidence="1">
    <location>
        <begin position="17"/>
        <end position="31"/>
    </location>
</feature>
<evidence type="ECO:0000256" key="1">
    <source>
        <dbReference type="SAM" id="MobiDB-lite"/>
    </source>
</evidence>
<accession>A0A540L6N6</accession>
<protein>
    <submittedName>
        <fullName evidence="2">Uncharacterized protein</fullName>
    </submittedName>
</protein>
<evidence type="ECO:0000313" key="3">
    <source>
        <dbReference type="Proteomes" id="UP000315295"/>
    </source>
</evidence>
<organism evidence="2 3">
    <name type="scientific">Malus baccata</name>
    <name type="common">Siberian crab apple</name>
    <name type="synonym">Pyrus baccata</name>
    <dbReference type="NCBI Taxonomy" id="106549"/>
    <lineage>
        <taxon>Eukaryota</taxon>
        <taxon>Viridiplantae</taxon>
        <taxon>Streptophyta</taxon>
        <taxon>Embryophyta</taxon>
        <taxon>Tracheophyta</taxon>
        <taxon>Spermatophyta</taxon>
        <taxon>Magnoliopsida</taxon>
        <taxon>eudicotyledons</taxon>
        <taxon>Gunneridae</taxon>
        <taxon>Pentapetalae</taxon>
        <taxon>rosids</taxon>
        <taxon>fabids</taxon>
        <taxon>Rosales</taxon>
        <taxon>Rosaceae</taxon>
        <taxon>Amygdaloideae</taxon>
        <taxon>Maleae</taxon>
        <taxon>Malus</taxon>
    </lineage>
</organism>
<proteinExistence type="predicted"/>
<dbReference type="Proteomes" id="UP000315295">
    <property type="component" value="Unassembled WGS sequence"/>
</dbReference>
<feature type="region of interest" description="Disordered" evidence="1">
    <location>
        <begin position="17"/>
        <end position="44"/>
    </location>
</feature>